<sequence length="52" mass="6243">MDVQLTYSLSTSHKKNRKSLSGLQFNPDFYFFNRALKIFSNFSNFGWMTIWQ</sequence>
<protein>
    <submittedName>
        <fullName evidence="1">Uncharacterized protein</fullName>
    </submittedName>
</protein>
<evidence type="ECO:0000313" key="1">
    <source>
        <dbReference type="EMBL" id="SHG46579.1"/>
    </source>
</evidence>
<organism evidence="1 2">
    <name type="scientific">Flavobacterium fluvii</name>
    <dbReference type="NCBI Taxonomy" id="468056"/>
    <lineage>
        <taxon>Bacteria</taxon>
        <taxon>Pseudomonadati</taxon>
        <taxon>Bacteroidota</taxon>
        <taxon>Flavobacteriia</taxon>
        <taxon>Flavobacteriales</taxon>
        <taxon>Flavobacteriaceae</taxon>
        <taxon>Flavobacterium</taxon>
    </lineage>
</organism>
<evidence type="ECO:0000313" key="2">
    <source>
        <dbReference type="Proteomes" id="UP000184516"/>
    </source>
</evidence>
<reference evidence="2" key="1">
    <citation type="submission" date="2016-11" db="EMBL/GenBank/DDBJ databases">
        <authorList>
            <person name="Varghese N."/>
            <person name="Submissions S."/>
        </authorList>
    </citation>
    <scope>NUCLEOTIDE SEQUENCE [LARGE SCALE GENOMIC DNA]</scope>
    <source>
        <strain evidence="2">DSM 19978</strain>
    </source>
</reference>
<accession>A0A1M5K259</accession>
<dbReference type="STRING" id="468056.SAMN05443549_104149"/>
<name>A0A1M5K259_9FLAO</name>
<dbReference type="AlphaFoldDB" id="A0A1M5K259"/>
<dbReference type="Proteomes" id="UP000184516">
    <property type="component" value="Unassembled WGS sequence"/>
</dbReference>
<keyword evidence="2" id="KW-1185">Reference proteome</keyword>
<gene>
    <name evidence="1" type="ORF">SAMN05443549_104149</name>
</gene>
<dbReference type="EMBL" id="FQWB01000004">
    <property type="protein sequence ID" value="SHG46579.1"/>
    <property type="molecule type" value="Genomic_DNA"/>
</dbReference>
<proteinExistence type="predicted"/>